<evidence type="ECO:0000256" key="1">
    <source>
        <dbReference type="ARBA" id="ARBA00004613"/>
    </source>
</evidence>
<dbReference type="AlphaFoldDB" id="A0A4C1WWP0"/>
<comment type="caution">
    <text evidence="7">Lacks conserved residue(s) required for the propagation of feature annotation.</text>
</comment>
<comment type="subcellular location">
    <subcellularLocation>
        <location evidence="1">Secreted</location>
    </subcellularLocation>
</comment>
<organism evidence="9 10">
    <name type="scientific">Eumeta variegata</name>
    <name type="common">Bagworm moth</name>
    <name type="synonym">Eumeta japonica</name>
    <dbReference type="NCBI Taxonomy" id="151549"/>
    <lineage>
        <taxon>Eukaryota</taxon>
        <taxon>Metazoa</taxon>
        <taxon>Ecdysozoa</taxon>
        <taxon>Arthropoda</taxon>
        <taxon>Hexapoda</taxon>
        <taxon>Insecta</taxon>
        <taxon>Pterygota</taxon>
        <taxon>Neoptera</taxon>
        <taxon>Endopterygota</taxon>
        <taxon>Lepidoptera</taxon>
        <taxon>Glossata</taxon>
        <taxon>Ditrysia</taxon>
        <taxon>Tineoidea</taxon>
        <taxon>Psychidae</taxon>
        <taxon>Oiketicinae</taxon>
        <taxon>Eumeta</taxon>
    </lineage>
</organism>
<sequence length="256" mass="28583">MFVRDCNTCWCNDDGTTYFCTRRACVPNTPEEVVGVEDVKPEDLVRVPQRDCRPDEVFEIDCNVCRCNPDGESFSCTRRLCARDPPTVGVAEVYPDEQNTTLTRRPRRQVNSKGLVKTCLPGQEFRVDCNKCLCDNEGQDFSCTRLDCAALNNHNGGTRNKREVVQQAVNHCEPGTVFDQGCNVCRCTSDGRHATCSLKKCSIKPSEEEESQSDPNFRCTPGEQFTRTCNDCTCSADGLAVFCTLRLCENDIAGKI</sequence>
<feature type="domain" description="Pacifastin" evidence="8">
    <location>
        <begin position="216"/>
        <end position="251"/>
    </location>
</feature>
<dbReference type="Pfam" id="PF05375">
    <property type="entry name" value="Pacifastin_I"/>
    <property type="match status" value="5"/>
</dbReference>
<dbReference type="GO" id="GO:0004867">
    <property type="term" value="F:serine-type endopeptidase inhibitor activity"/>
    <property type="evidence" value="ECO:0007669"/>
    <property type="project" value="UniProtKB-UniRule"/>
</dbReference>
<dbReference type="Proteomes" id="UP000299102">
    <property type="component" value="Unassembled WGS sequence"/>
</dbReference>
<keyword evidence="2" id="KW-0964">Secreted</keyword>
<evidence type="ECO:0000256" key="4">
    <source>
        <dbReference type="ARBA" id="ARBA00022900"/>
    </source>
</evidence>
<protein>
    <recommendedName>
        <fullName evidence="8">Pacifastin domain-containing protein</fullName>
    </recommendedName>
</protein>
<keyword evidence="10" id="KW-1185">Reference proteome</keyword>
<keyword evidence="5 7" id="KW-1015">Disulfide bond</keyword>
<dbReference type="EMBL" id="BGZK01000682">
    <property type="protein sequence ID" value="GBP55956.1"/>
    <property type="molecule type" value="Genomic_DNA"/>
</dbReference>
<feature type="domain" description="Pacifastin" evidence="8">
    <location>
        <begin position="116"/>
        <end position="151"/>
    </location>
</feature>
<keyword evidence="3 7" id="KW-0646">Protease inhibitor</keyword>
<evidence type="ECO:0000256" key="7">
    <source>
        <dbReference type="PROSITE-ProRule" id="PRU00776"/>
    </source>
</evidence>
<reference evidence="9 10" key="1">
    <citation type="journal article" date="2019" name="Commun. Biol.">
        <title>The bagworm genome reveals a unique fibroin gene that provides high tensile strength.</title>
        <authorList>
            <person name="Kono N."/>
            <person name="Nakamura H."/>
            <person name="Ohtoshi R."/>
            <person name="Tomita M."/>
            <person name="Numata K."/>
            <person name="Arakawa K."/>
        </authorList>
    </citation>
    <scope>NUCLEOTIDE SEQUENCE [LARGE SCALE GENOMIC DNA]</scope>
</reference>
<gene>
    <name evidence="9" type="ORF">EVAR_97669_1</name>
</gene>
<dbReference type="GO" id="GO:0005576">
    <property type="term" value="C:extracellular region"/>
    <property type="evidence" value="ECO:0007669"/>
    <property type="project" value="UniProtKB-SubCell"/>
</dbReference>
<dbReference type="PROSITE" id="PS51446">
    <property type="entry name" value="PACIFASTIN"/>
    <property type="match status" value="4"/>
</dbReference>
<keyword evidence="4 7" id="KW-0722">Serine protease inhibitor</keyword>
<proteinExistence type="inferred from homology"/>
<evidence type="ECO:0000256" key="5">
    <source>
        <dbReference type="ARBA" id="ARBA00023157"/>
    </source>
</evidence>
<feature type="domain" description="Pacifastin" evidence="8">
    <location>
        <begin position="169"/>
        <end position="204"/>
    </location>
</feature>
<dbReference type="InterPro" id="IPR008037">
    <property type="entry name" value="Pacifastin_dom"/>
</dbReference>
<evidence type="ECO:0000259" key="8">
    <source>
        <dbReference type="PROSITE" id="PS51446"/>
    </source>
</evidence>
<evidence type="ECO:0000313" key="10">
    <source>
        <dbReference type="Proteomes" id="UP000299102"/>
    </source>
</evidence>
<accession>A0A4C1WWP0</accession>
<dbReference type="OrthoDB" id="10026631at2759"/>
<dbReference type="SUPFAM" id="SSF57283">
    <property type="entry name" value="PMP inhibitors"/>
    <property type="match status" value="5"/>
</dbReference>
<feature type="disulfide bond" evidence="7">
    <location>
        <begin position="119"/>
        <end position="134"/>
    </location>
</feature>
<evidence type="ECO:0000256" key="3">
    <source>
        <dbReference type="ARBA" id="ARBA00022690"/>
    </source>
</evidence>
<feature type="disulfide bond" evidence="7">
    <location>
        <begin position="52"/>
        <end position="67"/>
    </location>
</feature>
<evidence type="ECO:0000313" key="9">
    <source>
        <dbReference type="EMBL" id="GBP55956.1"/>
    </source>
</evidence>
<evidence type="ECO:0000256" key="2">
    <source>
        <dbReference type="ARBA" id="ARBA00022525"/>
    </source>
</evidence>
<dbReference type="STRING" id="151549.A0A4C1WWP0"/>
<feature type="site" description="Reactive bond" evidence="7">
    <location>
        <begin position="198"/>
        <end position="199"/>
    </location>
</feature>
<feature type="disulfide bond" evidence="7">
    <location>
        <begin position="172"/>
        <end position="187"/>
    </location>
</feature>
<comment type="caution">
    <text evidence="9">The sequence shown here is derived from an EMBL/GenBank/DDBJ whole genome shotgun (WGS) entry which is preliminary data.</text>
</comment>
<evidence type="ECO:0000256" key="6">
    <source>
        <dbReference type="ARBA" id="ARBA00029459"/>
    </source>
</evidence>
<dbReference type="InterPro" id="IPR036201">
    <property type="entry name" value="Pacifastin_dom_sf"/>
</dbReference>
<feature type="disulfide bond" evidence="7">
    <location>
        <begin position="219"/>
        <end position="234"/>
    </location>
</feature>
<name>A0A4C1WWP0_EUMVA</name>
<feature type="domain" description="Pacifastin" evidence="8">
    <location>
        <begin position="49"/>
        <end position="84"/>
    </location>
</feature>
<comment type="similarity">
    <text evidence="6 7">Belongs to the protease inhibitor I19 family.</text>
</comment>